<evidence type="ECO:0000313" key="3">
    <source>
        <dbReference type="Proteomes" id="UP001228049"/>
    </source>
</evidence>
<feature type="compositionally biased region" description="Basic and acidic residues" evidence="1">
    <location>
        <begin position="56"/>
        <end position="76"/>
    </location>
</feature>
<comment type="caution">
    <text evidence="2">The sequence shown here is derived from an EMBL/GenBank/DDBJ whole genome shotgun (WGS) entry which is preliminary data.</text>
</comment>
<sequence>MRKASRHPTLSSMANSGCLLLSSSGMLPHSLQCPPAFLYLPESAGLSDTITRAHRNHTEEDREVRERWSRARDRSAESGARAKLRSVEGFSPGRGPASSKLLAFTELPVRQAGLAQMSCQAGVRASMGGCVRTAARG</sequence>
<reference evidence="2" key="1">
    <citation type="submission" date="2023-04" db="EMBL/GenBank/DDBJ databases">
        <title>Chromosome-level genome of Chaenocephalus aceratus.</title>
        <authorList>
            <person name="Park H."/>
        </authorList>
    </citation>
    <scope>NUCLEOTIDE SEQUENCE</scope>
    <source>
        <strain evidence="2">DE</strain>
        <tissue evidence="2">Muscle</tissue>
    </source>
</reference>
<organism evidence="2 3">
    <name type="scientific">Dissostichus eleginoides</name>
    <name type="common">Patagonian toothfish</name>
    <name type="synonym">Dissostichus amissus</name>
    <dbReference type="NCBI Taxonomy" id="100907"/>
    <lineage>
        <taxon>Eukaryota</taxon>
        <taxon>Metazoa</taxon>
        <taxon>Chordata</taxon>
        <taxon>Craniata</taxon>
        <taxon>Vertebrata</taxon>
        <taxon>Euteleostomi</taxon>
        <taxon>Actinopterygii</taxon>
        <taxon>Neopterygii</taxon>
        <taxon>Teleostei</taxon>
        <taxon>Neoteleostei</taxon>
        <taxon>Acanthomorphata</taxon>
        <taxon>Eupercaria</taxon>
        <taxon>Perciformes</taxon>
        <taxon>Notothenioidei</taxon>
        <taxon>Nototheniidae</taxon>
        <taxon>Dissostichus</taxon>
    </lineage>
</organism>
<feature type="region of interest" description="Disordered" evidence="1">
    <location>
        <begin position="55"/>
        <end position="95"/>
    </location>
</feature>
<name>A0AAD9B6D3_DISEL</name>
<dbReference type="AlphaFoldDB" id="A0AAD9B6D3"/>
<keyword evidence="3" id="KW-1185">Reference proteome</keyword>
<gene>
    <name evidence="2" type="ORF">KUDE01_003014</name>
</gene>
<evidence type="ECO:0000256" key="1">
    <source>
        <dbReference type="SAM" id="MobiDB-lite"/>
    </source>
</evidence>
<dbReference type="EMBL" id="JASDAP010000027">
    <property type="protein sequence ID" value="KAK1877706.1"/>
    <property type="molecule type" value="Genomic_DNA"/>
</dbReference>
<dbReference type="Proteomes" id="UP001228049">
    <property type="component" value="Unassembled WGS sequence"/>
</dbReference>
<evidence type="ECO:0000313" key="2">
    <source>
        <dbReference type="EMBL" id="KAK1877706.1"/>
    </source>
</evidence>
<protein>
    <submittedName>
        <fullName evidence="2">Peptide chain release factor subunit 1</fullName>
    </submittedName>
</protein>
<accession>A0AAD9B6D3</accession>
<proteinExistence type="predicted"/>